<accession>A0A5E6MIG1</accession>
<comment type="caution">
    <text evidence="1">The sequence shown here is derived from an EMBL/GenBank/DDBJ whole genome shotgun (WGS) entry which is preliminary data.</text>
</comment>
<name>A0A5E6MIG1_9BACT</name>
<dbReference type="Proteomes" id="UP000381693">
    <property type="component" value="Unassembled WGS sequence"/>
</dbReference>
<dbReference type="OrthoDB" id="39371at2"/>
<dbReference type="EMBL" id="CABFUZ020000222">
    <property type="protein sequence ID" value="VVM08118.1"/>
    <property type="molecule type" value="Genomic_DNA"/>
</dbReference>
<reference evidence="1" key="1">
    <citation type="submission" date="2019-09" db="EMBL/GenBank/DDBJ databases">
        <authorList>
            <person name="Cremers G."/>
        </authorList>
    </citation>
    <scope>NUCLEOTIDE SEQUENCE [LARGE SCALE GENOMIC DNA]</scope>
    <source>
        <strain evidence="1">3B</strain>
    </source>
</reference>
<sequence>MPETNTFRTEASAKDVLAHDKNLGEVEAALCELNSSLELRPVFPWRPDRARNHVRICFLAYWMRARLAAEWSKLAVFEHPPKLLLRLQSIRLGVLSVEGKPILRLLTKIPPERNRILERVRLFPLFSQPLAWTALASGSSLIDHRLPI</sequence>
<evidence type="ECO:0000313" key="2">
    <source>
        <dbReference type="Proteomes" id="UP000381693"/>
    </source>
</evidence>
<protein>
    <submittedName>
        <fullName evidence="1">Uncharacterized protein</fullName>
    </submittedName>
</protein>
<evidence type="ECO:0000313" key="1">
    <source>
        <dbReference type="EMBL" id="VVM08118.1"/>
    </source>
</evidence>
<dbReference type="RefSeq" id="WP_142525894.1">
    <property type="nucleotide sequence ID" value="NZ_CABFUZ020000222.1"/>
</dbReference>
<dbReference type="AlphaFoldDB" id="A0A5E6MIG1"/>
<proteinExistence type="predicted"/>
<keyword evidence="2" id="KW-1185">Reference proteome</keyword>
<organism evidence="1 2">
    <name type="scientific">Methylacidimicrobium cyclopophantes</name>
    <dbReference type="NCBI Taxonomy" id="1041766"/>
    <lineage>
        <taxon>Bacteria</taxon>
        <taxon>Pseudomonadati</taxon>
        <taxon>Verrucomicrobiota</taxon>
        <taxon>Methylacidimicrobium</taxon>
    </lineage>
</organism>
<gene>
    <name evidence="1" type="ORF">MAMC_01985</name>
</gene>